<keyword evidence="5" id="KW-1185">Reference proteome</keyword>
<feature type="region of interest" description="Disordered" evidence="2">
    <location>
        <begin position="1"/>
        <end position="66"/>
    </location>
</feature>
<evidence type="ECO:0000256" key="2">
    <source>
        <dbReference type="SAM" id="MobiDB-lite"/>
    </source>
</evidence>
<evidence type="ECO:0000313" key="5">
    <source>
        <dbReference type="Proteomes" id="UP001237105"/>
    </source>
</evidence>
<evidence type="ECO:0000259" key="3">
    <source>
        <dbReference type="Pfam" id="PF05532"/>
    </source>
</evidence>
<dbReference type="Gene3D" id="1.10.1470.10">
    <property type="entry name" value="YjbJ"/>
    <property type="match status" value="1"/>
</dbReference>
<dbReference type="InterPro" id="IPR036629">
    <property type="entry name" value="YjbJ_sf"/>
</dbReference>
<organism evidence="4 5">
    <name type="scientific">Streptomyces luteolus</name>
    <dbReference type="NCBI Taxonomy" id="3043615"/>
    <lineage>
        <taxon>Bacteria</taxon>
        <taxon>Bacillati</taxon>
        <taxon>Actinomycetota</taxon>
        <taxon>Actinomycetes</taxon>
        <taxon>Kitasatosporales</taxon>
        <taxon>Streptomycetaceae</taxon>
        <taxon>Streptomyces</taxon>
    </lineage>
</organism>
<feature type="compositionally biased region" description="Basic and acidic residues" evidence="2">
    <location>
        <begin position="1"/>
        <end position="51"/>
    </location>
</feature>
<accession>A0ABT6SU48</accession>
<evidence type="ECO:0000313" key="4">
    <source>
        <dbReference type="EMBL" id="MDI3419137.1"/>
    </source>
</evidence>
<feature type="domain" description="CsbD-like" evidence="3">
    <location>
        <begin position="4"/>
        <end position="53"/>
    </location>
</feature>
<proteinExistence type="inferred from homology"/>
<dbReference type="EMBL" id="JASCIS010000009">
    <property type="protein sequence ID" value="MDI3419137.1"/>
    <property type="molecule type" value="Genomic_DNA"/>
</dbReference>
<evidence type="ECO:0000256" key="1">
    <source>
        <dbReference type="ARBA" id="ARBA00009129"/>
    </source>
</evidence>
<gene>
    <name evidence="4" type="ORF">QIT00_11310</name>
</gene>
<dbReference type="Proteomes" id="UP001237105">
    <property type="component" value="Unassembled WGS sequence"/>
</dbReference>
<protein>
    <submittedName>
        <fullName evidence="4">CsbD family protein</fullName>
    </submittedName>
</protein>
<sequence>MADKGGMDKAKGKAKEVAGKVTGDRKQEFEGKADQARGEAKKVRGKAEERARKARGSMPEGPKDPM</sequence>
<dbReference type="SUPFAM" id="SSF69047">
    <property type="entry name" value="Hypothetical protein YjbJ"/>
    <property type="match status" value="1"/>
</dbReference>
<name>A0ABT6SU48_9ACTN</name>
<reference evidence="4 5" key="1">
    <citation type="submission" date="2023-05" db="EMBL/GenBank/DDBJ databases">
        <title>Draft genome sequence of Streptomyces sp. B-S-A12 isolated from a cave soil in Thailand.</title>
        <authorList>
            <person name="Chamroensaksri N."/>
            <person name="Muangham S."/>
        </authorList>
    </citation>
    <scope>NUCLEOTIDE SEQUENCE [LARGE SCALE GENOMIC DNA]</scope>
    <source>
        <strain evidence="4 5">B-S-A12</strain>
    </source>
</reference>
<dbReference type="RefSeq" id="WP_282535045.1">
    <property type="nucleotide sequence ID" value="NZ_JASCIS010000009.1"/>
</dbReference>
<dbReference type="Pfam" id="PF05532">
    <property type="entry name" value="CsbD"/>
    <property type="match status" value="1"/>
</dbReference>
<comment type="similarity">
    <text evidence="1">Belongs to the UPF0337 (CsbD) family.</text>
</comment>
<comment type="caution">
    <text evidence="4">The sequence shown here is derived from an EMBL/GenBank/DDBJ whole genome shotgun (WGS) entry which is preliminary data.</text>
</comment>
<dbReference type="InterPro" id="IPR008462">
    <property type="entry name" value="CsbD"/>
</dbReference>